<sequence length="49" mass="5760">MREWKITYSAGRMAKLGRMVDAVRIVLRPYLDTRPAVIYHVFCLTFGEK</sequence>
<comment type="caution">
    <text evidence="1">The sequence shown here is derived from an EMBL/GenBank/DDBJ whole genome shotgun (WGS) entry which is preliminary data.</text>
</comment>
<protein>
    <submittedName>
        <fullName evidence="1">Uncharacterized protein</fullName>
    </submittedName>
</protein>
<evidence type="ECO:0000313" key="1">
    <source>
        <dbReference type="EMBL" id="GIC71615.1"/>
    </source>
</evidence>
<reference evidence="1 2" key="1">
    <citation type="submission" date="2021-01" db="EMBL/GenBank/DDBJ databases">
        <title>Development of a method for detection of lactic acid bacteria that cause putrefactive shochu mash.</title>
        <authorList>
            <person name="Takashita H."/>
            <person name="Fujihara E."/>
            <person name="Takayama K."/>
            <person name="Yamamoto H."/>
            <person name="Mizutani M."/>
            <person name="Kajiwara Y."/>
        </authorList>
    </citation>
    <scope>NUCLEOTIDE SEQUENCE [LARGE SCALE GENOMIC DNA]</scope>
    <source>
        <strain evidence="1 2">01-B1</strain>
    </source>
</reference>
<dbReference type="EMBL" id="BOLH01000005">
    <property type="protein sequence ID" value="GIC71615.1"/>
    <property type="molecule type" value="Genomic_DNA"/>
</dbReference>
<name>A0ABD0AK71_LIMFE</name>
<evidence type="ECO:0000313" key="2">
    <source>
        <dbReference type="Proteomes" id="UP000653631"/>
    </source>
</evidence>
<dbReference type="AlphaFoldDB" id="A0ABD0AK71"/>
<dbReference type="Proteomes" id="UP000653631">
    <property type="component" value="Unassembled WGS sequence"/>
</dbReference>
<accession>A0ABD0AK71</accession>
<organism evidence="1 2">
    <name type="scientific">Limosilactobacillus fermentum</name>
    <name type="common">Lactobacillus fermentum</name>
    <dbReference type="NCBI Taxonomy" id="1613"/>
    <lineage>
        <taxon>Bacteria</taxon>
        <taxon>Bacillati</taxon>
        <taxon>Bacillota</taxon>
        <taxon>Bacilli</taxon>
        <taxon>Lactobacillales</taxon>
        <taxon>Lactobacillaceae</taxon>
        <taxon>Limosilactobacillus</taxon>
    </lineage>
</organism>
<proteinExistence type="predicted"/>
<gene>
    <name evidence="1" type="ORF">LF01B1_06300</name>
</gene>